<evidence type="ECO:0000313" key="3">
    <source>
        <dbReference type="WBParaSite" id="Gr19_v10_g2505.t1"/>
    </source>
</evidence>
<accession>A0A914HLQ2</accession>
<protein>
    <submittedName>
        <fullName evidence="3">Uncharacterized protein</fullName>
    </submittedName>
</protein>
<feature type="compositionally biased region" description="Polar residues" evidence="1">
    <location>
        <begin position="57"/>
        <end position="68"/>
    </location>
</feature>
<sequence>MPDKSTHADTPAAMPKKDAARTPKVGAQQWVPTHPSTTASGLGASVPTMSGMDLSEQHNGTQQHTTARLYSARAVRETATSEYCERSADVFYIVGVMMIIPMLH</sequence>
<keyword evidence="2" id="KW-1185">Reference proteome</keyword>
<evidence type="ECO:0000313" key="2">
    <source>
        <dbReference type="Proteomes" id="UP000887572"/>
    </source>
</evidence>
<feature type="region of interest" description="Disordered" evidence="1">
    <location>
        <begin position="1"/>
        <end position="68"/>
    </location>
</feature>
<dbReference type="Proteomes" id="UP000887572">
    <property type="component" value="Unplaced"/>
</dbReference>
<reference evidence="3" key="1">
    <citation type="submission" date="2022-11" db="UniProtKB">
        <authorList>
            <consortium name="WormBaseParasite"/>
        </authorList>
    </citation>
    <scope>IDENTIFICATION</scope>
</reference>
<dbReference type="WBParaSite" id="Gr19_v10_g2505.t1">
    <property type="protein sequence ID" value="Gr19_v10_g2505.t1"/>
    <property type="gene ID" value="Gr19_v10_g2505"/>
</dbReference>
<name>A0A914HLQ2_GLORO</name>
<evidence type="ECO:0000256" key="1">
    <source>
        <dbReference type="SAM" id="MobiDB-lite"/>
    </source>
</evidence>
<feature type="compositionally biased region" description="Polar residues" evidence="1">
    <location>
        <begin position="30"/>
        <end position="40"/>
    </location>
</feature>
<organism evidence="2 3">
    <name type="scientific">Globodera rostochiensis</name>
    <name type="common">Golden nematode worm</name>
    <name type="synonym">Heterodera rostochiensis</name>
    <dbReference type="NCBI Taxonomy" id="31243"/>
    <lineage>
        <taxon>Eukaryota</taxon>
        <taxon>Metazoa</taxon>
        <taxon>Ecdysozoa</taxon>
        <taxon>Nematoda</taxon>
        <taxon>Chromadorea</taxon>
        <taxon>Rhabditida</taxon>
        <taxon>Tylenchina</taxon>
        <taxon>Tylenchomorpha</taxon>
        <taxon>Tylenchoidea</taxon>
        <taxon>Heteroderidae</taxon>
        <taxon>Heteroderinae</taxon>
        <taxon>Globodera</taxon>
    </lineage>
</organism>
<dbReference type="AlphaFoldDB" id="A0A914HLQ2"/>
<proteinExistence type="predicted"/>